<dbReference type="RefSeq" id="WP_316426938.1">
    <property type="nucleotide sequence ID" value="NZ_CP130144.1"/>
</dbReference>
<gene>
    <name evidence="1" type="ORF">Q2T42_25810</name>
</gene>
<proteinExistence type="predicted"/>
<reference evidence="1" key="2">
    <citation type="submission" date="2023-07" db="EMBL/GenBank/DDBJ databases">
        <authorList>
            <person name="Bai X.-H."/>
            <person name="Wang H.-H."/>
            <person name="Wang J."/>
            <person name="Ma M.-Y."/>
            <person name="Hu H.-H."/>
            <person name="Song Z.-L."/>
            <person name="Ma H.-G."/>
            <person name="Fan Y."/>
            <person name="Du C.-Y."/>
            <person name="Xu J.-C."/>
        </authorList>
    </citation>
    <scope>NUCLEOTIDE SEQUENCE</scope>
    <source>
        <strain evidence="1">CZ1</strain>
    </source>
</reference>
<reference evidence="1" key="1">
    <citation type="journal article" date="2023" name="Plants (Basel)">
        <title>Genomic Analysis of Leptolyngbya boryana CZ1 Reveals Efficient Carbon Fixation Modules.</title>
        <authorList>
            <person name="Bai X."/>
            <person name="Wang H."/>
            <person name="Cheng W."/>
            <person name="Wang J."/>
            <person name="Ma M."/>
            <person name="Hu H."/>
            <person name="Song Z."/>
            <person name="Ma H."/>
            <person name="Fan Y."/>
            <person name="Du C."/>
            <person name="Xu J."/>
        </authorList>
    </citation>
    <scope>NUCLEOTIDE SEQUENCE</scope>
    <source>
        <strain evidence="1">CZ1</strain>
    </source>
</reference>
<sequence>MIDLKDEFVPHALEHMASERVKATMQQIRSIVENSGLDEDELPDLQFLIEDLANDLENLIPED</sequence>
<evidence type="ECO:0000313" key="1">
    <source>
        <dbReference type="EMBL" id="WNZ45207.1"/>
    </source>
</evidence>
<dbReference type="AlphaFoldDB" id="A0AA96WT65"/>
<name>A0AA96WT65_LEPBY</name>
<dbReference type="EMBL" id="CP130144">
    <property type="protein sequence ID" value="WNZ45207.1"/>
    <property type="molecule type" value="Genomic_DNA"/>
</dbReference>
<accession>A0AA96WT65</accession>
<protein>
    <submittedName>
        <fullName evidence="1">Uncharacterized protein</fullName>
    </submittedName>
</protein>
<organism evidence="1">
    <name type="scientific">Leptolyngbya boryana CZ1</name>
    <dbReference type="NCBI Taxonomy" id="3060204"/>
    <lineage>
        <taxon>Bacteria</taxon>
        <taxon>Bacillati</taxon>
        <taxon>Cyanobacteriota</taxon>
        <taxon>Cyanophyceae</taxon>
        <taxon>Leptolyngbyales</taxon>
        <taxon>Leptolyngbyaceae</taxon>
        <taxon>Leptolyngbya group</taxon>
        <taxon>Leptolyngbya</taxon>
    </lineage>
</organism>